<keyword evidence="1" id="KW-0472">Membrane</keyword>
<keyword evidence="1" id="KW-1133">Transmembrane helix</keyword>
<feature type="transmembrane region" description="Helical" evidence="1">
    <location>
        <begin position="59"/>
        <end position="82"/>
    </location>
</feature>
<accession>A0ABW6RQF3</accession>
<keyword evidence="3" id="KW-1185">Reference proteome</keyword>
<dbReference type="EMBL" id="JBIAQY010000001">
    <property type="protein sequence ID" value="MFF3566231.1"/>
    <property type="molecule type" value="Genomic_DNA"/>
</dbReference>
<proteinExistence type="predicted"/>
<evidence type="ECO:0008006" key="4">
    <source>
        <dbReference type="Google" id="ProtNLM"/>
    </source>
</evidence>
<evidence type="ECO:0000313" key="3">
    <source>
        <dbReference type="Proteomes" id="UP001601992"/>
    </source>
</evidence>
<gene>
    <name evidence="2" type="ORF">ACFYXQ_00455</name>
</gene>
<dbReference type="RefSeq" id="WP_051193591.1">
    <property type="nucleotide sequence ID" value="NZ_JBIAQY010000001.1"/>
</dbReference>
<evidence type="ECO:0000313" key="2">
    <source>
        <dbReference type="EMBL" id="MFF3566231.1"/>
    </source>
</evidence>
<keyword evidence="1" id="KW-0812">Transmembrane</keyword>
<feature type="transmembrane region" description="Helical" evidence="1">
    <location>
        <begin position="34"/>
        <end position="53"/>
    </location>
</feature>
<protein>
    <recommendedName>
        <fullName evidence="4">DUF1453 domain-containing protein</fullName>
    </recommendedName>
</protein>
<comment type="caution">
    <text evidence="2">The sequence shown here is derived from an EMBL/GenBank/DDBJ whole genome shotgun (WGS) entry which is preliminary data.</text>
</comment>
<name>A0ABW6RQF3_9NOCA</name>
<evidence type="ECO:0000256" key="1">
    <source>
        <dbReference type="SAM" id="Phobius"/>
    </source>
</evidence>
<feature type="transmembrane region" description="Helical" evidence="1">
    <location>
        <begin position="6"/>
        <end position="22"/>
    </location>
</feature>
<organism evidence="2 3">
    <name type="scientific">Nocardia jiangxiensis</name>
    <dbReference type="NCBI Taxonomy" id="282685"/>
    <lineage>
        <taxon>Bacteria</taxon>
        <taxon>Bacillati</taxon>
        <taxon>Actinomycetota</taxon>
        <taxon>Actinomycetes</taxon>
        <taxon>Mycobacteriales</taxon>
        <taxon>Nocardiaceae</taxon>
        <taxon>Nocardia</taxon>
    </lineage>
</organism>
<feature type="transmembrane region" description="Helical" evidence="1">
    <location>
        <begin position="118"/>
        <end position="140"/>
    </location>
</feature>
<feature type="transmembrane region" description="Helical" evidence="1">
    <location>
        <begin position="94"/>
        <end position="112"/>
    </location>
</feature>
<dbReference type="Proteomes" id="UP001601992">
    <property type="component" value="Unassembled WGS sequence"/>
</dbReference>
<reference evidence="2 3" key="1">
    <citation type="submission" date="2024-10" db="EMBL/GenBank/DDBJ databases">
        <title>The Natural Products Discovery Center: Release of the First 8490 Sequenced Strains for Exploring Actinobacteria Biosynthetic Diversity.</title>
        <authorList>
            <person name="Kalkreuter E."/>
            <person name="Kautsar S.A."/>
            <person name="Yang D."/>
            <person name="Bader C.D."/>
            <person name="Teijaro C.N."/>
            <person name="Fluegel L."/>
            <person name="Davis C.M."/>
            <person name="Simpson J.R."/>
            <person name="Lauterbach L."/>
            <person name="Steele A.D."/>
            <person name="Gui C."/>
            <person name="Meng S."/>
            <person name="Li G."/>
            <person name="Viehrig K."/>
            <person name="Ye F."/>
            <person name="Su P."/>
            <person name="Kiefer A.F."/>
            <person name="Nichols A."/>
            <person name="Cepeda A.J."/>
            <person name="Yan W."/>
            <person name="Fan B."/>
            <person name="Jiang Y."/>
            <person name="Adhikari A."/>
            <person name="Zheng C.-J."/>
            <person name="Schuster L."/>
            <person name="Cowan T.M."/>
            <person name="Smanski M.J."/>
            <person name="Chevrette M.G."/>
            <person name="De Carvalho L.P.S."/>
            <person name="Shen B."/>
        </authorList>
    </citation>
    <scope>NUCLEOTIDE SEQUENCE [LARGE SCALE GENOMIC DNA]</scope>
    <source>
        <strain evidence="2 3">NPDC002593</strain>
    </source>
</reference>
<sequence>MSLQNAVLDGVLVVLVLGWIIYRQTRWQVVDLTRVWRGPIILAVVGVLVSRSAVAGASIGGLAVALLALEAVLSVGIGLGMGMLSQMRRVDGELQARTGLAGSLLWFVMLAVRLGVDVWASASGAKIVTSAGIILLMLALNRAGRTVMLLRRTRQPYQVAAH</sequence>